<sequence length="62" mass="6844">MPEWFWPAVAMVVILEGLGPLCFPNRWKAYIQELSRLSASQLRQVGGITVAAGAILLCWLTA</sequence>
<dbReference type="RefSeq" id="WP_073324376.1">
    <property type="nucleotide sequence ID" value="NZ_FQWD01000005.1"/>
</dbReference>
<dbReference type="Pfam" id="PF09838">
    <property type="entry name" value="DUF2065"/>
    <property type="match status" value="1"/>
</dbReference>
<proteinExistence type="predicted"/>
<evidence type="ECO:0008006" key="4">
    <source>
        <dbReference type="Google" id="ProtNLM"/>
    </source>
</evidence>
<keyword evidence="1" id="KW-1133">Transmembrane helix</keyword>
<gene>
    <name evidence="2" type="ORF">SAMN05216361_3440</name>
</gene>
<keyword evidence="3" id="KW-1185">Reference proteome</keyword>
<keyword evidence="1" id="KW-0812">Transmembrane</keyword>
<evidence type="ECO:0000313" key="2">
    <source>
        <dbReference type="EMBL" id="SHG95859.1"/>
    </source>
</evidence>
<dbReference type="PANTHER" id="PTHR38602:SF1">
    <property type="entry name" value="INNER MEMBRANE PROTEIN"/>
    <property type="match status" value="1"/>
</dbReference>
<feature type="transmembrane region" description="Helical" evidence="1">
    <location>
        <begin position="6"/>
        <end position="23"/>
    </location>
</feature>
<evidence type="ECO:0000313" key="3">
    <source>
        <dbReference type="Proteomes" id="UP000184520"/>
    </source>
</evidence>
<dbReference type="Proteomes" id="UP000184520">
    <property type="component" value="Unassembled WGS sequence"/>
</dbReference>
<name>A0A1M5P379_9ALTE</name>
<dbReference type="PANTHER" id="PTHR38602">
    <property type="entry name" value="INNER MEMBRANE PROTEIN-RELATED"/>
    <property type="match status" value="1"/>
</dbReference>
<reference evidence="3" key="1">
    <citation type="submission" date="2016-11" db="EMBL/GenBank/DDBJ databases">
        <authorList>
            <person name="Varghese N."/>
            <person name="Submissions S."/>
        </authorList>
    </citation>
    <scope>NUCLEOTIDE SEQUENCE [LARGE SCALE GENOMIC DNA]</scope>
    <source>
        <strain evidence="3">CGMCC 1.8995</strain>
    </source>
</reference>
<evidence type="ECO:0000256" key="1">
    <source>
        <dbReference type="SAM" id="Phobius"/>
    </source>
</evidence>
<organism evidence="2 3">
    <name type="scientific">Marisediminitalea aggregata</name>
    <dbReference type="NCBI Taxonomy" id="634436"/>
    <lineage>
        <taxon>Bacteria</taxon>
        <taxon>Pseudomonadati</taxon>
        <taxon>Pseudomonadota</taxon>
        <taxon>Gammaproteobacteria</taxon>
        <taxon>Alteromonadales</taxon>
        <taxon>Alteromonadaceae</taxon>
        <taxon>Marisediminitalea</taxon>
    </lineage>
</organism>
<keyword evidence="1" id="KW-0472">Membrane</keyword>
<accession>A0A1M5P379</accession>
<dbReference type="InterPro" id="IPR019201">
    <property type="entry name" value="DUF2065"/>
</dbReference>
<dbReference type="STRING" id="634436.SAMN05216361_3440"/>
<protein>
    <recommendedName>
        <fullName evidence="4">DUF2065 domain-containing protein</fullName>
    </recommendedName>
</protein>
<feature type="transmembrane region" description="Helical" evidence="1">
    <location>
        <begin position="44"/>
        <end position="61"/>
    </location>
</feature>
<dbReference type="EMBL" id="FQWD01000005">
    <property type="protein sequence ID" value="SHG95859.1"/>
    <property type="molecule type" value="Genomic_DNA"/>
</dbReference>
<dbReference type="OrthoDB" id="9182237at2"/>
<dbReference type="AlphaFoldDB" id="A0A1M5P379"/>